<dbReference type="AlphaFoldDB" id="Q8GZC5"/>
<organism evidence="1">
    <name type="scientific">Hordeum vulgare</name>
    <name type="common">Barley</name>
    <dbReference type="NCBI Taxonomy" id="4513"/>
    <lineage>
        <taxon>Eukaryota</taxon>
        <taxon>Viridiplantae</taxon>
        <taxon>Streptophyta</taxon>
        <taxon>Embryophyta</taxon>
        <taxon>Tracheophyta</taxon>
        <taxon>Spermatophyta</taxon>
        <taxon>Magnoliopsida</taxon>
        <taxon>Liliopsida</taxon>
        <taxon>Poales</taxon>
        <taxon>Poaceae</taxon>
        <taxon>BOP clade</taxon>
        <taxon>Pooideae</taxon>
        <taxon>Triticodae</taxon>
        <taxon>Triticeae</taxon>
        <taxon>Hordeinae</taxon>
        <taxon>Hordeum</taxon>
    </lineage>
</organism>
<dbReference type="EMBL" id="AF523681">
    <property type="protein sequence ID" value="AAO16010.1"/>
    <property type="molecule type" value="mRNA"/>
</dbReference>
<evidence type="ECO:0000313" key="1">
    <source>
        <dbReference type="EMBL" id="AAO16010.1"/>
    </source>
</evidence>
<protein>
    <submittedName>
        <fullName evidence="1">MLA13uORF 2c</fullName>
    </submittedName>
</protein>
<accession>Q8GZC5</accession>
<reference evidence="1" key="1">
    <citation type="journal article" date="2003" name="Plant Physiol.">
        <title>Powdery mildew-induced Mla mRNAs are alternatively spliced and contain multiple upstream open reading frames.</title>
        <authorList>
            <person name="Halterman D.A."/>
            <person name="Wei F."/>
            <person name="Wise R.P."/>
        </authorList>
    </citation>
    <scope>NUCLEOTIDE SEQUENCE</scope>
</reference>
<sequence>MLKYLINLRSIGAILTPLVRRRCVLLRREESRWAWSRSSKALIWQLVQGFTQFGLRYSSLYSSIYRLPAD</sequence>
<name>Q8GZC5_HORVU</name>
<proteinExistence type="evidence at transcript level"/>